<evidence type="ECO:0000313" key="1">
    <source>
        <dbReference type="EMBL" id="GAG48366.1"/>
    </source>
</evidence>
<sequence length="217" mass="23628">MNKVPWQMESGAGIAGLYGPLMGGYAGGPEGTMLTLIAHFFLGLFAFNADYHIPFPIDLHQVCNSTSPMLWLVSVYSQALARNTHLLNESVSMAAAGPATKMLFYELAAHAITATVSGANLVAAGIARDKYPQRVSTLEIQTASEVGHIVARMGMTRKEANGLVKALLSKYEKDVPDAPLGKKFSEIYDMEKVTPLPEYLKLYESIREELAELGLNY</sequence>
<dbReference type="InterPro" id="IPR036655">
    <property type="entry name" value="MtmB_sf"/>
</dbReference>
<accession>X0ZJ76</accession>
<dbReference type="Gene3D" id="3.20.20.460">
    <property type="entry name" value="Monomethylamine methyltransferase MtmB"/>
    <property type="match status" value="1"/>
</dbReference>
<organism evidence="1">
    <name type="scientific">marine sediment metagenome</name>
    <dbReference type="NCBI Taxonomy" id="412755"/>
    <lineage>
        <taxon>unclassified sequences</taxon>
        <taxon>metagenomes</taxon>
        <taxon>ecological metagenomes</taxon>
    </lineage>
</organism>
<name>X0ZJ76_9ZZZZ</name>
<gene>
    <name evidence="1" type="ORF">S01H1_80529</name>
</gene>
<dbReference type="SUPFAM" id="SSF75098">
    <property type="entry name" value="Monomethylamine methyltransferase MtmB"/>
    <property type="match status" value="1"/>
</dbReference>
<dbReference type="Pfam" id="PF05369">
    <property type="entry name" value="MtmB"/>
    <property type="match status" value="1"/>
</dbReference>
<dbReference type="InterPro" id="IPR008031">
    <property type="entry name" value="MtmB_MeTrfase"/>
</dbReference>
<dbReference type="GO" id="GO:0008168">
    <property type="term" value="F:methyltransferase activity"/>
    <property type="evidence" value="ECO:0007669"/>
    <property type="project" value="InterPro"/>
</dbReference>
<dbReference type="GO" id="GO:0032259">
    <property type="term" value="P:methylation"/>
    <property type="evidence" value="ECO:0007669"/>
    <property type="project" value="InterPro"/>
</dbReference>
<dbReference type="AlphaFoldDB" id="X0ZJ76"/>
<proteinExistence type="predicted"/>
<reference evidence="1" key="1">
    <citation type="journal article" date="2014" name="Front. Microbiol.">
        <title>High frequency of phylogenetically diverse reductive dehalogenase-homologous genes in deep subseafloor sedimentary metagenomes.</title>
        <authorList>
            <person name="Kawai M."/>
            <person name="Futagami T."/>
            <person name="Toyoda A."/>
            <person name="Takaki Y."/>
            <person name="Nishi S."/>
            <person name="Hori S."/>
            <person name="Arai W."/>
            <person name="Tsubouchi T."/>
            <person name="Morono Y."/>
            <person name="Uchiyama I."/>
            <person name="Ito T."/>
            <person name="Fujiyama A."/>
            <person name="Inagaki F."/>
            <person name="Takami H."/>
        </authorList>
    </citation>
    <scope>NUCLEOTIDE SEQUENCE</scope>
    <source>
        <strain evidence="1">Expedition CK06-06</strain>
    </source>
</reference>
<dbReference type="EMBL" id="BARS01054391">
    <property type="protein sequence ID" value="GAG48366.1"/>
    <property type="molecule type" value="Genomic_DNA"/>
</dbReference>
<comment type="caution">
    <text evidence="1">The sequence shown here is derived from an EMBL/GenBank/DDBJ whole genome shotgun (WGS) entry which is preliminary data.</text>
</comment>
<protein>
    <submittedName>
        <fullName evidence="1">Uncharacterized protein</fullName>
    </submittedName>
</protein>
<feature type="non-terminal residue" evidence="1">
    <location>
        <position position="217"/>
    </location>
</feature>